<dbReference type="GO" id="GO:0005524">
    <property type="term" value="F:ATP binding"/>
    <property type="evidence" value="ECO:0007669"/>
    <property type="project" value="UniProtKB-KW"/>
</dbReference>
<feature type="signal peptide" evidence="4">
    <location>
        <begin position="1"/>
        <end position="23"/>
    </location>
</feature>
<reference evidence="5 6" key="1">
    <citation type="submission" date="2014-04" db="EMBL/GenBank/DDBJ databases">
        <title>Genome evolution of avian class.</title>
        <authorList>
            <person name="Zhang G."/>
            <person name="Li C."/>
        </authorList>
    </citation>
    <scope>NUCLEOTIDE SEQUENCE [LARGE SCALE GENOMIC DNA]</scope>
    <source>
        <strain evidence="5">BGI_N333</strain>
    </source>
</reference>
<dbReference type="Proteomes" id="UP000053840">
    <property type="component" value="Unassembled WGS sequence"/>
</dbReference>
<dbReference type="GO" id="GO:0005737">
    <property type="term" value="C:cytoplasm"/>
    <property type="evidence" value="ECO:0007669"/>
    <property type="project" value="TreeGrafter"/>
</dbReference>
<protein>
    <submittedName>
        <fullName evidence="5">Adenylate cyclase type 10</fullName>
    </submittedName>
</protein>
<organism evidence="5 6">
    <name type="scientific">Nestor notabilis</name>
    <name type="common">Kea</name>
    <dbReference type="NCBI Taxonomy" id="176057"/>
    <lineage>
        <taxon>Eukaryota</taxon>
        <taxon>Metazoa</taxon>
        <taxon>Chordata</taxon>
        <taxon>Craniata</taxon>
        <taxon>Vertebrata</taxon>
        <taxon>Euteleostomi</taxon>
        <taxon>Archelosauria</taxon>
        <taxon>Archosauria</taxon>
        <taxon>Dinosauria</taxon>
        <taxon>Saurischia</taxon>
        <taxon>Theropoda</taxon>
        <taxon>Coelurosauria</taxon>
        <taxon>Aves</taxon>
        <taxon>Neognathae</taxon>
        <taxon>Neoaves</taxon>
        <taxon>Telluraves</taxon>
        <taxon>Australaves</taxon>
        <taxon>Psittaciformes</taxon>
        <taxon>Psittacidae</taxon>
        <taxon>Nestor</taxon>
    </lineage>
</organism>
<evidence type="ECO:0000256" key="4">
    <source>
        <dbReference type="SAM" id="SignalP"/>
    </source>
</evidence>
<accession>A0A091SBC5</accession>
<name>A0A091SBC5_NESNO</name>
<evidence type="ECO:0000256" key="3">
    <source>
        <dbReference type="SAM" id="Phobius"/>
    </source>
</evidence>
<gene>
    <name evidence="5" type="ORF">N333_11494</name>
</gene>
<evidence type="ECO:0000313" key="5">
    <source>
        <dbReference type="EMBL" id="KFQ54477.1"/>
    </source>
</evidence>
<keyword evidence="1" id="KW-0547">Nucleotide-binding</keyword>
<evidence type="ECO:0000256" key="1">
    <source>
        <dbReference type="ARBA" id="ARBA00022741"/>
    </source>
</evidence>
<dbReference type="AlphaFoldDB" id="A0A091SBC5"/>
<dbReference type="PANTHER" id="PTHR16305">
    <property type="entry name" value="TESTICULAR SOLUBLE ADENYLYL CYCLASE"/>
    <property type="match status" value="1"/>
</dbReference>
<sequence length="205" mass="22923">MAPLLWNISVFMVMSLCPGFARTESFHKAITDNLMSHKITCLHLEKLKPSSVAQKLCQDLGVVSIPRALVRFLVQRSLGIPYVVEELVHFLCCNKMLLFRTERRGEEAEDNWENLNIQASAITTSSRSSLGSAAMICILRPGVNLDSIALPRNLKEIALAQLDEIKSLEQIVLKFAAVIGLVFTTQMLSYILPTNIKHKMTVLLD</sequence>
<dbReference type="PANTHER" id="PTHR16305:SF28">
    <property type="entry name" value="GUANYLATE CYCLASE DOMAIN-CONTAINING PROTEIN"/>
    <property type="match status" value="1"/>
</dbReference>
<dbReference type="EMBL" id="KK946100">
    <property type="protein sequence ID" value="KFQ54477.1"/>
    <property type="molecule type" value="Genomic_DNA"/>
</dbReference>
<feature type="transmembrane region" description="Helical" evidence="3">
    <location>
        <begin position="171"/>
        <end position="192"/>
    </location>
</feature>
<dbReference type="GO" id="GO:0004016">
    <property type="term" value="F:adenylate cyclase activity"/>
    <property type="evidence" value="ECO:0007669"/>
    <property type="project" value="TreeGrafter"/>
</dbReference>
<evidence type="ECO:0000256" key="2">
    <source>
        <dbReference type="ARBA" id="ARBA00022840"/>
    </source>
</evidence>
<feature type="chain" id="PRO_5001879210" evidence="4">
    <location>
        <begin position="24"/>
        <end position="205"/>
    </location>
</feature>
<proteinExistence type="predicted"/>
<evidence type="ECO:0000313" key="6">
    <source>
        <dbReference type="Proteomes" id="UP000053840"/>
    </source>
</evidence>
<keyword evidence="4" id="KW-0732">Signal</keyword>
<keyword evidence="2" id="KW-0067">ATP-binding</keyword>
<keyword evidence="3" id="KW-1133">Transmembrane helix</keyword>
<keyword evidence="3" id="KW-0812">Transmembrane</keyword>
<keyword evidence="3" id="KW-0472">Membrane</keyword>
<keyword evidence="6" id="KW-1185">Reference proteome</keyword>
<feature type="non-terminal residue" evidence="5">
    <location>
        <position position="205"/>
    </location>
</feature>